<sequence length="90" mass="10123">MAVGLMIMSERELNRIEVLSQVTRGVMTAVTAANVLGLSRRQVHRLLKDFQTGGPGAIRHKARGRQSNNWIDPAVREFAVTLVREKYSDF</sequence>
<evidence type="ECO:0000313" key="2">
    <source>
        <dbReference type="Proteomes" id="UP000199550"/>
    </source>
</evidence>
<dbReference type="InterPro" id="IPR009057">
    <property type="entry name" value="Homeodomain-like_sf"/>
</dbReference>
<dbReference type="Proteomes" id="UP000199550">
    <property type="component" value="Unassembled WGS sequence"/>
</dbReference>
<name>A0A1I4H456_9RHOB</name>
<accession>A0A1I4H456</accession>
<organism evidence="1 2">
    <name type="scientific">Loktanella salsilacus</name>
    <dbReference type="NCBI Taxonomy" id="195913"/>
    <lineage>
        <taxon>Bacteria</taxon>
        <taxon>Pseudomonadati</taxon>
        <taxon>Pseudomonadota</taxon>
        <taxon>Alphaproteobacteria</taxon>
        <taxon>Rhodobacterales</taxon>
        <taxon>Roseobacteraceae</taxon>
        <taxon>Loktanella</taxon>
    </lineage>
</organism>
<dbReference type="Pfam" id="PF13551">
    <property type="entry name" value="HTH_29"/>
    <property type="match status" value="1"/>
</dbReference>
<dbReference type="SUPFAM" id="SSF46689">
    <property type="entry name" value="Homeodomain-like"/>
    <property type="match status" value="1"/>
</dbReference>
<evidence type="ECO:0000313" key="1">
    <source>
        <dbReference type="EMBL" id="SFL36433.1"/>
    </source>
</evidence>
<dbReference type="EMBL" id="FOTF01000015">
    <property type="protein sequence ID" value="SFL36433.1"/>
    <property type="molecule type" value="Genomic_DNA"/>
</dbReference>
<dbReference type="AlphaFoldDB" id="A0A1I4H456"/>
<gene>
    <name evidence="1" type="ORF">SAMN04488004_11587</name>
</gene>
<protein>
    <submittedName>
        <fullName evidence="1">Winged helix-turn helix</fullName>
    </submittedName>
</protein>
<dbReference type="STRING" id="195913.SAMN04488004_11587"/>
<feature type="non-terminal residue" evidence="1">
    <location>
        <position position="90"/>
    </location>
</feature>
<keyword evidence="2" id="KW-1185">Reference proteome</keyword>
<proteinExistence type="predicted"/>
<reference evidence="1 2" key="1">
    <citation type="submission" date="2016-10" db="EMBL/GenBank/DDBJ databases">
        <authorList>
            <person name="de Groot N.N."/>
        </authorList>
    </citation>
    <scope>NUCLEOTIDE SEQUENCE [LARGE SCALE GENOMIC DNA]</scope>
    <source>
        <strain evidence="1 2">DSM 16199</strain>
    </source>
</reference>